<dbReference type="NCBIfam" id="TIGR03971">
    <property type="entry name" value="SDR_subfam_1"/>
    <property type="match status" value="1"/>
</dbReference>
<dbReference type="SUPFAM" id="SSF51735">
    <property type="entry name" value="NAD(P)-binding Rossmann-fold domains"/>
    <property type="match status" value="1"/>
</dbReference>
<dbReference type="NCBIfam" id="NF009467">
    <property type="entry name" value="PRK12826.1-3"/>
    <property type="match status" value="1"/>
</dbReference>
<dbReference type="InterPro" id="IPR036291">
    <property type="entry name" value="NAD(P)-bd_dom_sf"/>
</dbReference>
<keyword evidence="3" id="KW-0520">NAD</keyword>
<keyword evidence="2" id="KW-0560">Oxidoreductase</keyword>
<dbReference type="PANTHER" id="PTHR42760:SF133">
    <property type="entry name" value="3-OXOACYL-[ACYL-CARRIER-PROTEIN] REDUCTASE"/>
    <property type="match status" value="1"/>
</dbReference>
<organism evidence="4">
    <name type="scientific">Streptomyces haneummycinicus</name>
    <dbReference type="NCBI Taxonomy" id="3074435"/>
    <lineage>
        <taxon>Bacteria</taxon>
        <taxon>Bacillati</taxon>
        <taxon>Actinomycetota</taxon>
        <taxon>Actinomycetes</taxon>
        <taxon>Kitasatosporales</taxon>
        <taxon>Streptomycetaceae</taxon>
        <taxon>Streptomyces</taxon>
    </lineage>
</organism>
<dbReference type="AlphaFoldDB" id="A0AAT9HHE8"/>
<evidence type="ECO:0000256" key="3">
    <source>
        <dbReference type="ARBA" id="ARBA00023027"/>
    </source>
</evidence>
<reference evidence="4" key="2">
    <citation type="submission" date="2024-07" db="EMBL/GenBank/DDBJ databases">
        <title>Streptomyces haneummycinica sp. nov., a new antibiotic-producing actinobacterium isolated from marine sediment.</title>
        <authorList>
            <person name="Uemura M."/>
            <person name="Hamada M."/>
            <person name="Hirano S."/>
            <person name="Kobayashi K."/>
            <person name="Ohshiro T."/>
            <person name="Kobayashi T."/>
            <person name="Terahara T."/>
        </authorList>
    </citation>
    <scope>NUCLEOTIDE SEQUENCE</scope>
    <source>
        <strain evidence="4">KM77-8</strain>
    </source>
</reference>
<evidence type="ECO:0000256" key="1">
    <source>
        <dbReference type="ARBA" id="ARBA00006484"/>
    </source>
</evidence>
<comment type="similarity">
    <text evidence="1">Belongs to the short-chain dehydrogenases/reductases (SDR) family.</text>
</comment>
<reference evidence="4" key="1">
    <citation type="submission" date="2024-06" db="EMBL/GenBank/DDBJ databases">
        <authorList>
            <consortium name="consrtm"/>
            <person name="Uemura M."/>
            <person name="Terahara T."/>
        </authorList>
    </citation>
    <scope>NUCLEOTIDE SEQUENCE</scope>
    <source>
        <strain evidence="4">KM77-8</strain>
    </source>
</reference>
<evidence type="ECO:0000313" key="4">
    <source>
        <dbReference type="EMBL" id="BFO16837.1"/>
    </source>
</evidence>
<dbReference type="PRINTS" id="PR00081">
    <property type="entry name" value="GDHRDH"/>
</dbReference>
<protein>
    <submittedName>
        <fullName evidence="4">Mycofactocin-coupled SDR family oxidoreductase</fullName>
    </submittedName>
</protein>
<gene>
    <name evidence="4" type="ORF">SHKM778_32250</name>
</gene>
<evidence type="ECO:0000256" key="2">
    <source>
        <dbReference type="ARBA" id="ARBA00023002"/>
    </source>
</evidence>
<dbReference type="Pfam" id="PF13561">
    <property type="entry name" value="adh_short_C2"/>
    <property type="match status" value="1"/>
</dbReference>
<dbReference type="PANTHER" id="PTHR42760">
    <property type="entry name" value="SHORT-CHAIN DEHYDROGENASES/REDUCTASES FAMILY MEMBER"/>
    <property type="match status" value="1"/>
</dbReference>
<dbReference type="GO" id="GO:0016616">
    <property type="term" value="F:oxidoreductase activity, acting on the CH-OH group of donors, NAD or NADP as acceptor"/>
    <property type="evidence" value="ECO:0007669"/>
    <property type="project" value="TreeGrafter"/>
</dbReference>
<dbReference type="CDD" id="cd05233">
    <property type="entry name" value="SDR_c"/>
    <property type="match status" value="1"/>
</dbReference>
<dbReference type="EMBL" id="AP035768">
    <property type="protein sequence ID" value="BFO16837.1"/>
    <property type="molecule type" value="Genomic_DNA"/>
</dbReference>
<sequence length="282" mass="29765">MGRLTGKVAVITGAGRGQGRSHAVRLAEEGTDIIAIDLCEDIPVVEYPLASADDLQETVRLVEKTGRRVVAHRADVRDRAALRAAVDAGVAELGRLDVVVPNAGILPIGAGRPITAWAETVDINLSGVINTVHAALPHLGEGAAVIVIGSIVGLQPGHSDVSQAGPGFAAYRFAKHSLVEYVNTLSQLVAAQHIRVNAVHPTNVDTQMLLNDAVYQAFLPHEESPTLEDAMPIFTGIQAMPIPYITPDDVSHAVVYLASDESRYVTGLHLKIDGGAQVKLGL</sequence>
<accession>A0AAT9HHE8</accession>
<dbReference type="InterPro" id="IPR023985">
    <property type="entry name" value="SDR_subfam_1"/>
</dbReference>
<dbReference type="FunFam" id="3.40.50.720:FF:000084">
    <property type="entry name" value="Short-chain dehydrogenase reductase"/>
    <property type="match status" value="1"/>
</dbReference>
<dbReference type="Gene3D" id="3.40.50.720">
    <property type="entry name" value="NAD(P)-binding Rossmann-like Domain"/>
    <property type="match status" value="1"/>
</dbReference>
<dbReference type="InterPro" id="IPR002347">
    <property type="entry name" value="SDR_fam"/>
</dbReference>
<proteinExistence type="inferred from homology"/>
<name>A0AAT9HHE8_9ACTN</name>